<dbReference type="EMBL" id="BQNB010011868">
    <property type="protein sequence ID" value="GJS96192.1"/>
    <property type="molecule type" value="Genomic_DNA"/>
</dbReference>
<name>A0ABQ5A4X1_9ASTR</name>
<proteinExistence type="predicted"/>
<protein>
    <recommendedName>
        <fullName evidence="4">Reverse transcriptase domain-containing protein</fullName>
    </recommendedName>
</protein>
<evidence type="ECO:0000256" key="1">
    <source>
        <dbReference type="SAM" id="MobiDB-lite"/>
    </source>
</evidence>
<keyword evidence="3" id="KW-1185">Reference proteome</keyword>
<organism evidence="2 3">
    <name type="scientific">Tanacetum coccineum</name>
    <dbReference type="NCBI Taxonomy" id="301880"/>
    <lineage>
        <taxon>Eukaryota</taxon>
        <taxon>Viridiplantae</taxon>
        <taxon>Streptophyta</taxon>
        <taxon>Embryophyta</taxon>
        <taxon>Tracheophyta</taxon>
        <taxon>Spermatophyta</taxon>
        <taxon>Magnoliopsida</taxon>
        <taxon>eudicotyledons</taxon>
        <taxon>Gunneridae</taxon>
        <taxon>Pentapetalae</taxon>
        <taxon>asterids</taxon>
        <taxon>campanulids</taxon>
        <taxon>Asterales</taxon>
        <taxon>Asteraceae</taxon>
        <taxon>Asteroideae</taxon>
        <taxon>Anthemideae</taxon>
        <taxon>Anthemidinae</taxon>
        <taxon>Tanacetum</taxon>
    </lineage>
</organism>
<evidence type="ECO:0000313" key="2">
    <source>
        <dbReference type="EMBL" id="GJS96192.1"/>
    </source>
</evidence>
<gene>
    <name evidence="2" type="ORF">Tco_0803160</name>
</gene>
<evidence type="ECO:0008006" key="4">
    <source>
        <dbReference type="Google" id="ProtNLM"/>
    </source>
</evidence>
<comment type="caution">
    <text evidence="2">The sequence shown here is derived from an EMBL/GenBank/DDBJ whole genome shotgun (WGS) entry which is preliminary data.</text>
</comment>
<feature type="compositionally biased region" description="Basic residues" evidence="1">
    <location>
        <begin position="22"/>
        <end position="31"/>
    </location>
</feature>
<feature type="region of interest" description="Disordered" evidence="1">
    <location>
        <begin position="1"/>
        <end position="41"/>
    </location>
</feature>
<accession>A0ABQ5A4X1</accession>
<reference evidence="2" key="1">
    <citation type="journal article" date="2022" name="Int. J. Mol. Sci.">
        <title>Draft Genome of Tanacetum Coccineum: Genomic Comparison of Closely Related Tanacetum-Family Plants.</title>
        <authorList>
            <person name="Yamashiro T."/>
            <person name="Shiraishi A."/>
            <person name="Nakayama K."/>
            <person name="Satake H."/>
        </authorList>
    </citation>
    <scope>NUCLEOTIDE SEQUENCE</scope>
</reference>
<dbReference type="Proteomes" id="UP001151760">
    <property type="component" value="Unassembled WGS sequence"/>
</dbReference>
<reference evidence="2" key="2">
    <citation type="submission" date="2022-01" db="EMBL/GenBank/DDBJ databases">
        <authorList>
            <person name="Yamashiro T."/>
            <person name="Shiraishi A."/>
            <person name="Satake H."/>
            <person name="Nakayama K."/>
        </authorList>
    </citation>
    <scope>NUCLEOTIDE SEQUENCE</scope>
</reference>
<sequence length="161" mass="18623">MHTRASNSELVKPLLEPEHALNRRRRRRNKRVPFDKRNNPSKNSRIVYPPILDINHFCHFLVTLKNLYPMDDEPMWAADRVVALTPGSAITIPETANEFAIKGNHLTLVKGNQFDKRTKTDPHKHIHEFLGICDMFKYRDTENEAVSLMMFSISLTGEAKT</sequence>
<evidence type="ECO:0000313" key="3">
    <source>
        <dbReference type="Proteomes" id="UP001151760"/>
    </source>
</evidence>